<dbReference type="SUPFAM" id="SSF47598">
    <property type="entry name" value="Ribbon-helix-helix"/>
    <property type="match status" value="1"/>
</dbReference>
<accession>G4T4B7</accession>
<evidence type="ECO:0000259" key="1">
    <source>
        <dbReference type="Pfam" id="PF22513"/>
    </source>
</evidence>
<dbReference type="EMBL" id="FO082060">
    <property type="protein sequence ID" value="CCE24928.1"/>
    <property type="molecule type" value="Genomic_DNA"/>
</dbReference>
<dbReference type="InterPro" id="IPR053853">
    <property type="entry name" value="FitA-like_RHH"/>
</dbReference>
<dbReference type="RefSeq" id="WP_014149686.1">
    <property type="nucleotide sequence ID" value="NC_016112.1"/>
</dbReference>
<sequence length="78" mass="8745">MPSLVVRNLDDSIINALKERAVKHHRSTEAEHRAILAEVLMKPQRKSFAEALANIPAVGTDTDFQRINDDTSESNVFD</sequence>
<dbReference type="STRING" id="1091494.MEALZ_3263"/>
<dbReference type="HOGENOM" id="CLU_168829_1_0_6"/>
<keyword evidence="3" id="KW-1185">Reference proteome</keyword>
<dbReference type="AlphaFoldDB" id="G4T4B7"/>
<gene>
    <name evidence="2" type="ordered locus">MEALZ_3263</name>
</gene>
<reference evidence="3" key="1">
    <citation type="journal article" date="2012" name="J. Bacteriol.">
        <title>Genome sequence of the haloalkaliphilic methanotrophic bacterium Methylomicrobium alcaliphilum 20Z.</title>
        <authorList>
            <person name="Vuilleumier S."/>
            <person name="Khmelenina V.N."/>
            <person name="Bringel F."/>
            <person name="Reshetnikov A.S."/>
            <person name="Lajus A."/>
            <person name="Mangenot S."/>
            <person name="Rouy Z."/>
            <person name="Op den Camp H.J."/>
            <person name="Jetten M.S."/>
            <person name="Dispirito A.A."/>
            <person name="Dunfield P."/>
            <person name="Klotz M.G."/>
            <person name="Semrau J.D."/>
            <person name="Stein L.Y."/>
            <person name="Barbe V."/>
            <person name="Medigue C."/>
            <person name="Trotsenko Y.A."/>
            <person name="Kalyuzhnaya M.G."/>
        </authorList>
    </citation>
    <scope>NUCLEOTIDE SEQUENCE [LARGE SCALE GENOMIC DNA]</scope>
    <source>
        <strain evidence="3">DSM 19304 / NCIMB 14124 / VKM B-2133 / 20Z</strain>
    </source>
</reference>
<organism evidence="2 3">
    <name type="scientific">Methylotuvimicrobium alcaliphilum (strain DSM 19304 / NCIMB 14124 / VKM B-2133 / 20Z)</name>
    <name type="common">Methylomicrobium alcaliphilum</name>
    <dbReference type="NCBI Taxonomy" id="1091494"/>
    <lineage>
        <taxon>Bacteria</taxon>
        <taxon>Pseudomonadati</taxon>
        <taxon>Pseudomonadota</taxon>
        <taxon>Gammaproteobacteria</taxon>
        <taxon>Methylococcales</taxon>
        <taxon>Methylococcaceae</taxon>
        <taxon>Methylotuvimicrobium</taxon>
    </lineage>
</organism>
<dbReference type="Gene3D" id="1.10.1220.10">
    <property type="entry name" value="Met repressor-like"/>
    <property type="match status" value="1"/>
</dbReference>
<dbReference type="InterPro" id="IPR010985">
    <property type="entry name" value="Ribbon_hlx_hlx"/>
</dbReference>
<evidence type="ECO:0000313" key="2">
    <source>
        <dbReference type="EMBL" id="CCE24928.1"/>
    </source>
</evidence>
<protein>
    <recommendedName>
        <fullName evidence="1">Antitoxin FitA-like ribbon-helix-helix domain-containing protein</fullName>
    </recommendedName>
</protein>
<name>G4T4B7_META2</name>
<dbReference type="KEGG" id="mah:MEALZ_3263"/>
<dbReference type="GO" id="GO:0006355">
    <property type="term" value="P:regulation of DNA-templated transcription"/>
    <property type="evidence" value="ECO:0007669"/>
    <property type="project" value="InterPro"/>
</dbReference>
<proteinExistence type="predicted"/>
<dbReference type="Pfam" id="PF22513">
    <property type="entry name" value="FitA-like_RHH"/>
    <property type="match status" value="1"/>
</dbReference>
<evidence type="ECO:0000313" key="3">
    <source>
        <dbReference type="Proteomes" id="UP000008315"/>
    </source>
</evidence>
<dbReference type="PATRIC" id="fig|271065.3.peg.3359"/>
<dbReference type="Proteomes" id="UP000008315">
    <property type="component" value="Chromosome"/>
</dbReference>
<dbReference type="InterPro" id="IPR013321">
    <property type="entry name" value="Arc_rbn_hlx_hlx"/>
</dbReference>
<feature type="domain" description="Antitoxin FitA-like ribbon-helix-helix" evidence="1">
    <location>
        <begin position="2"/>
        <end position="39"/>
    </location>
</feature>